<evidence type="ECO:0008006" key="9">
    <source>
        <dbReference type="Google" id="ProtNLM"/>
    </source>
</evidence>
<evidence type="ECO:0000313" key="8">
    <source>
        <dbReference type="Proteomes" id="UP001583172"/>
    </source>
</evidence>
<evidence type="ECO:0000256" key="6">
    <source>
        <dbReference type="HAMAP-Rule" id="MF_03058"/>
    </source>
</evidence>
<dbReference type="PANTHER" id="PTHR31792:SF3">
    <property type="entry name" value="VACUOLAR ATPASE ASSEMBLY INTEGRAL MEMBRANE PROTEIN VMA21"/>
    <property type="match status" value="1"/>
</dbReference>
<dbReference type="Pfam" id="PF09446">
    <property type="entry name" value="VMA21"/>
    <property type="match status" value="1"/>
</dbReference>
<comment type="caution">
    <text evidence="6">Lacks conserved residue(s) required for the propagation of feature annotation.</text>
</comment>
<feature type="transmembrane region" description="Helical" evidence="6">
    <location>
        <begin position="73"/>
        <end position="92"/>
    </location>
</feature>
<dbReference type="Proteomes" id="UP001583172">
    <property type="component" value="Unassembled WGS sequence"/>
</dbReference>
<dbReference type="PANTHER" id="PTHR31792">
    <property type="entry name" value="VACUOLAR ATPASE ASSEMBLY INTEGRAL MEMBRANE PROTEIN VMA21"/>
    <property type="match status" value="1"/>
</dbReference>
<evidence type="ECO:0000313" key="7">
    <source>
        <dbReference type="EMBL" id="KAL1841107.1"/>
    </source>
</evidence>
<comment type="subcellular location">
    <subcellularLocation>
        <location evidence="6">Endoplasmic reticulum membrane</location>
        <topology evidence="6">Multi-pass membrane protein</topology>
    </subcellularLocation>
    <subcellularLocation>
        <location evidence="6">Endoplasmic reticulum-Golgi intermediate compartment membrane</location>
        <topology evidence="6">Multi-pass membrane protein</topology>
    </subcellularLocation>
    <subcellularLocation>
        <location evidence="6">Cytoplasmic vesicle</location>
        <location evidence="6">COPII-coated vesicle membrane</location>
        <topology evidence="6">Multi-pass membrane protein</topology>
    </subcellularLocation>
</comment>
<protein>
    <recommendedName>
        <fullName evidence="9">Vacuolar ATPase assembly integral membrane protein VMA21</fullName>
    </recommendedName>
</protein>
<keyword evidence="4 6" id="KW-0472">Membrane</keyword>
<evidence type="ECO:0000256" key="1">
    <source>
        <dbReference type="ARBA" id="ARBA00022692"/>
    </source>
</evidence>
<sequence length="117" mass="12559">MATRRIISQEKTLLEKDDTVGTNPAADQKSDIAPAVPASVIIKLLATTLAMICLPIASYFFTVDRVFHGNSTYAASLAAIVANVVVIGYVFLAMAEDRSDQLEASAKEKAKEGKKDQ</sequence>
<keyword evidence="8" id="KW-1185">Reference proteome</keyword>
<accession>A0ABR3VH13</accession>
<keyword evidence="3 6" id="KW-1133">Transmembrane helix</keyword>
<gene>
    <name evidence="7" type="ORF">VTJ49DRAFT_7385</name>
</gene>
<dbReference type="EMBL" id="JAZGSY010000086">
    <property type="protein sequence ID" value="KAL1841107.1"/>
    <property type="molecule type" value="Genomic_DNA"/>
</dbReference>
<feature type="transmembrane region" description="Helical" evidence="6">
    <location>
        <begin position="40"/>
        <end position="61"/>
    </location>
</feature>
<dbReference type="InterPro" id="IPR019013">
    <property type="entry name" value="Vma21"/>
</dbReference>
<proteinExistence type="inferred from homology"/>
<evidence type="ECO:0000256" key="2">
    <source>
        <dbReference type="ARBA" id="ARBA00022824"/>
    </source>
</evidence>
<evidence type="ECO:0000256" key="5">
    <source>
        <dbReference type="ARBA" id="ARBA00023329"/>
    </source>
</evidence>
<keyword evidence="2 6" id="KW-0256">Endoplasmic reticulum</keyword>
<keyword evidence="1 6" id="KW-0812">Transmembrane</keyword>
<evidence type="ECO:0000256" key="3">
    <source>
        <dbReference type="ARBA" id="ARBA00022989"/>
    </source>
</evidence>
<name>A0ABR3VH13_HUMIN</name>
<dbReference type="HAMAP" id="MF_03058">
    <property type="entry name" value="VMA21"/>
    <property type="match status" value="1"/>
</dbReference>
<reference evidence="7 8" key="1">
    <citation type="journal article" date="2024" name="Commun. Biol.">
        <title>Comparative genomic analysis of thermophilic fungi reveals convergent evolutionary adaptations and gene losses.</title>
        <authorList>
            <person name="Steindorff A.S."/>
            <person name="Aguilar-Pontes M.V."/>
            <person name="Robinson A.J."/>
            <person name="Andreopoulos B."/>
            <person name="LaButti K."/>
            <person name="Kuo A."/>
            <person name="Mondo S."/>
            <person name="Riley R."/>
            <person name="Otillar R."/>
            <person name="Haridas S."/>
            <person name="Lipzen A."/>
            <person name="Grimwood J."/>
            <person name="Schmutz J."/>
            <person name="Clum A."/>
            <person name="Reid I.D."/>
            <person name="Moisan M.C."/>
            <person name="Butler G."/>
            <person name="Nguyen T.T.M."/>
            <person name="Dewar K."/>
            <person name="Conant G."/>
            <person name="Drula E."/>
            <person name="Henrissat B."/>
            <person name="Hansel C."/>
            <person name="Singer S."/>
            <person name="Hutchinson M.I."/>
            <person name="de Vries R.P."/>
            <person name="Natvig D.O."/>
            <person name="Powell A.J."/>
            <person name="Tsang A."/>
            <person name="Grigoriev I.V."/>
        </authorList>
    </citation>
    <scope>NUCLEOTIDE SEQUENCE [LARGE SCALE GENOMIC DNA]</scope>
    <source>
        <strain evidence="7 8">CBS 620.91</strain>
    </source>
</reference>
<comment type="function">
    <text evidence="6">Required for the assembly of the V0 complex of the vacuolar ATPase (V-ATPase) in the endoplasmic reticulum.</text>
</comment>
<keyword evidence="5 6" id="KW-0968">Cytoplasmic vesicle</keyword>
<evidence type="ECO:0000256" key="4">
    <source>
        <dbReference type="ARBA" id="ARBA00023136"/>
    </source>
</evidence>
<comment type="caution">
    <text evidence="7">The sequence shown here is derived from an EMBL/GenBank/DDBJ whole genome shotgun (WGS) entry which is preliminary data.</text>
</comment>
<organism evidence="7 8">
    <name type="scientific">Humicola insolens</name>
    <name type="common">Soft-rot fungus</name>
    <dbReference type="NCBI Taxonomy" id="85995"/>
    <lineage>
        <taxon>Eukaryota</taxon>
        <taxon>Fungi</taxon>
        <taxon>Dikarya</taxon>
        <taxon>Ascomycota</taxon>
        <taxon>Pezizomycotina</taxon>
        <taxon>Sordariomycetes</taxon>
        <taxon>Sordariomycetidae</taxon>
        <taxon>Sordariales</taxon>
        <taxon>Chaetomiaceae</taxon>
        <taxon>Mycothermus</taxon>
    </lineage>
</organism>
<comment type="similarity">
    <text evidence="6">Belongs to the VMA21 family.</text>
</comment>